<sequence>MMLRFLHKKMEPTPIREENLALVPFSKPETKEIDVAALVQEVEARGSPPIEKNQPEQSKEISLGNSVIEDEDSASDLHTPQEQESGLNHQYALHERPVRNSEGKNPPSQRSWGFMLSLGTIIVAFITLLVGTAYLKISSESDRDEIKAAEAVADAGMALTYAQVSHLKPQKSNWSQPEFLKTSLASILPPNSRPLIDVDAQGKFNNCPYLLRIYTSGDLSHFLIIAQPAPSTWQWLLPRAAIILDSASMEMRKTTDLKNLNRLLVNINSLDELNPNEISNAVKEGKLIPLASLKLSKKIREFTPPKALSVVRPGAENYIYNAPRYHLLGETIIDKAIALLESPSNDQQVSTLQQDVDMLKKLPNLVLYTTKGIDGALQAEKALSIFVPKTRFLIGYLKINSQGNIINNHMLMSEEISPKENGDYSQVVNESSDKTIEEHEDLSSAEEIAEETPSHLYSNPLYLQLDKLFNDRKSALTPIHTRMEDLIAKEHNGTVNDFHTQFQELLKEHHEISEEQKNIFGENFFKLSEEYRSVPLKEVVEYVQVVGLMPLVESILKERSKENQLSQAEFDSTIEKIRSAANLEELHSEIKKITPKLSLSVSPSIQQLIEYQNACKNEVVLIIEKFLLSPDEKLTTLSPTSKDILENIFELIWVNSPTEREFYFHELDLLLKPFEEATSEIEEAVSATEETLN</sequence>
<dbReference type="Proteomes" id="UP000031307">
    <property type="component" value="Unassembled WGS sequence"/>
</dbReference>
<keyword evidence="1" id="KW-0812">Transmembrane</keyword>
<dbReference type="AlphaFoldDB" id="A0A0C1C0J3"/>
<gene>
    <name evidence="2" type="ORF">DB43_GU00390</name>
</gene>
<feature type="transmembrane region" description="Helical" evidence="1">
    <location>
        <begin position="114"/>
        <end position="135"/>
    </location>
</feature>
<accession>A0A0C1C0J3</accession>
<protein>
    <submittedName>
        <fullName evidence="2">Uncharacterized protein</fullName>
    </submittedName>
</protein>
<proteinExistence type="predicted"/>
<dbReference type="PATRIC" id="fig|83552.4.peg.1738"/>
<comment type="caution">
    <text evidence="2">The sequence shown here is derived from an EMBL/GenBank/DDBJ whole genome shotgun (WGS) entry which is preliminary data.</text>
</comment>
<keyword evidence="1" id="KW-1133">Transmembrane helix</keyword>
<dbReference type="EMBL" id="JSAM01000090">
    <property type="protein sequence ID" value="KIA77146.1"/>
    <property type="molecule type" value="Genomic_DNA"/>
</dbReference>
<organism evidence="2 3">
    <name type="scientific">Parachlamydia acanthamoebae</name>
    <dbReference type="NCBI Taxonomy" id="83552"/>
    <lineage>
        <taxon>Bacteria</taxon>
        <taxon>Pseudomonadati</taxon>
        <taxon>Chlamydiota</taxon>
        <taxon>Chlamydiia</taxon>
        <taxon>Parachlamydiales</taxon>
        <taxon>Parachlamydiaceae</taxon>
        <taxon>Parachlamydia</taxon>
    </lineage>
</organism>
<reference evidence="2 3" key="1">
    <citation type="journal article" date="2014" name="Mol. Biol. Evol.">
        <title>Massive expansion of Ubiquitination-related gene families within the Chlamydiae.</title>
        <authorList>
            <person name="Domman D."/>
            <person name="Collingro A."/>
            <person name="Lagkouvardos I."/>
            <person name="Gehre L."/>
            <person name="Weinmaier T."/>
            <person name="Rattei T."/>
            <person name="Subtil A."/>
            <person name="Horn M."/>
        </authorList>
    </citation>
    <scope>NUCLEOTIDE SEQUENCE [LARGE SCALE GENOMIC DNA]</scope>
    <source>
        <strain evidence="2 3">OEW1</strain>
    </source>
</reference>
<evidence type="ECO:0000313" key="2">
    <source>
        <dbReference type="EMBL" id="KIA77146.1"/>
    </source>
</evidence>
<keyword evidence="1" id="KW-0472">Membrane</keyword>
<evidence type="ECO:0000313" key="3">
    <source>
        <dbReference type="Proteomes" id="UP000031307"/>
    </source>
</evidence>
<evidence type="ECO:0000256" key="1">
    <source>
        <dbReference type="SAM" id="Phobius"/>
    </source>
</evidence>
<name>A0A0C1C0J3_9BACT</name>